<dbReference type="EMBL" id="JBHSIU010000028">
    <property type="protein sequence ID" value="MFC5000827.1"/>
    <property type="molecule type" value="Genomic_DNA"/>
</dbReference>
<dbReference type="NCBIfam" id="NF012200">
    <property type="entry name" value="choice_anch_D"/>
    <property type="match status" value="1"/>
</dbReference>
<gene>
    <name evidence="1" type="ORF">ACFPIJ_23675</name>
</gene>
<organism evidence="1 2">
    <name type="scientific">Dactylosporangium cerinum</name>
    <dbReference type="NCBI Taxonomy" id="1434730"/>
    <lineage>
        <taxon>Bacteria</taxon>
        <taxon>Bacillati</taxon>
        <taxon>Actinomycetota</taxon>
        <taxon>Actinomycetes</taxon>
        <taxon>Micromonosporales</taxon>
        <taxon>Micromonosporaceae</taxon>
        <taxon>Dactylosporangium</taxon>
    </lineage>
</organism>
<dbReference type="RefSeq" id="WP_380117359.1">
    <property type="nucleotide sequence ID" value="NZ_JBHSIU010000028.1"/>
</dbReference>
<dbReference type="Gene3D" id="2.60.40.10">
    <property type="entry name" value="Immunoglobulins"/>
    <property type="match status" value="1"/>
</dbReference>
<evidence type="ECO:0000313" key="1">
    <source>
        <dbReference type="EMBL" id="MFC5000827.1"/>
    </source>
</evidence>
<proteinExistence type="predicted"/>
<dbReference type="Proteomes" id="UP001595912">
    <property type="component" value="Unassembled WGS sequence"/>
</dbReference>
<accession>A0ABV9W0Q2</accession>
<reference evidence="2" key="1">
    <citation type="journal article" date="2019" name="Int. J. Syst. Evol. Microbiol.">
        <title>The Global Catalogue of Microorganisms (GCM) 10K type strain sequencing project: providing services to taxonomists for standard genome sequencing and annotation.</title>
        <authorList>
            <consortium name="The Broad Institute Genomics Platform"/>
            <consortium name="The Broad Institute Genome Sequencing Center for Infectious Disease"/>
            <person name="Wu L."/>
            <person name="Ma J."/>
        </authorList>
    </citation>
    <scope>NUCLEOTIDE SEQUENCE [LARGE SCALE GENOMIC DNA]</scope>
    <source>
        <strain evidence="2">CGMCC 4.7152</strain>
    </source>
</reference>
<keyword evidence="2" id="KW-1185">Reference proteome</keyword>
<protein>
    <submittedName>
        <fullName evidence="1">Choice-of-anchor D domain-containing protein</fullName>
    </submittedName>
</protein>
<sequence>MANAAGPTAPYDAFTINGYWSYGADPSNSTISLTMRGDEGFQFGAQQIGGDHYYYALVSAPTGQTLSTGTFPTTRFGDATHYGLDVFGDHVGCNTSTGSLTIHSLTRDPASKAVTSIAASFRMQDCVEARGEIRWHSDMAYVDGAQTPNSLGFATVDLGHTAPAQTVTITSSGSSALQLGAASLGGAVPAAFAITGNTCSNVTLQYGQTCTISVKGQPTAAAVQTATITIPDNSTFGKRTIDLRMTGRLGAEGTYVAEGPHRVLDTREGQGAPKAPIGSGKTLHLQLGGVGYIPLNNVSAVVLNMTVTEPTSAGYLTVYPTGVARPTASSLNFPAGWTGANSVTVPVGANGQIDIYNAAGNVHVIADVLGYYLGYDDTQTRYPAGQYWPTEPERLLDSRDPEFGGPLGPYEYVRIPVSYGAKFNPYIRALAVNITAVTPTQGGYVTAWPGTYNPPLASTLNFTKGSVVPNLAVVPTSWCSECGGNGYPSIGVANFSSGSTHIVVDIFGFYDDGQVPGGLRFHPLTPKRIVDTRDGLGATTFTGTGTKTVTTPASVAGDNTYALVTNVTGVDPANSTYLSLWAAGDAQPLVSNLNLTPHEVRPNAAFVNVGPGNKFNVFNAAWKVDVVIDVAGTFEFLPGSVPSVQSGSVAHQGLLQSSSAGAPQRQTLR</sequence>
<name>A0ABV9W0Q2_9ACTN</name>
<dbReference type="InterPro" id="IPR013783">
    <property type="entry name" value="Ig-like_fold"/>
</dbReference>
<evidence type="ECO:0000313" key="2">
    <source>
        <dbReference type="Proteomes" id="UP001595912"/>
    </source>
</evidence>
<comment type="caution">
    <text evidence="1">The sequence shown here is derived from an EMBL/GenBank/DDBJ whole genome shotgun (WGS) entry which is preliminary data.</text>
</comment>